<feature type="transmembrane region" description="Helical" evidence="1">
    <location>
        <begin position="21"/>
        <end position="40"/>
    </location>
</feature>
<keyword evidence="1" id="KW-0812">Transmembrane</keyword>
<protein>
    <submittedName>
        <fullName evidence="2">Uncharacterized protein</fullName>
    </submittedName>
</protein>
<evidence type="ECO:0000256" key="1">
    <source>
        <dbReference type="SAM" id="Phobius"/>
    </source>
</evidence>
<feature type="transmembrane region" description="Helical" evidence="1">
    <location>
        <begin position="46"/>
        <end position="69"/>
    </location>
</feature>
<proteinExistence type="predicted"/>
<dbReference type="EMBL" id="BARU01047018">
    <property type="protein sequence ID" value="GAH95663.1"/>
    <property type="molecule type" value="Genomic_DNA"/>
</dbReference>
<name>X1LNE8_9ZZZZ</name>
<reference evidence="2" key="1">
    <citation type="journal article" date="2014" name="Front. Microbiol.">
        <title>High frequency of phylogenetically diverse reductive dehalogenase-homologous genes in deep subseafloor sedimentary metagenomes.</title>
        <authorList>
            <person name="Kawai M."/>
            <person name="Futagami T."/>
            <person name="Toyoda A."/>
            <person name="Takaki Y."/>
            <person name="Nishi S."/>
            <person name="Hori S."/>
            <person name="Arai W."/>
            <person name="Tsubouchi T."/>
            <person name="Morono Y."/>
            <person name="Uchiyama I."/>
            <person name="Ito T."/>
            <person name="Fujiyama A."/>
            <person name="Inagaki F."/>
            <person name="Takami H."/>
        </authorList>
    </citation>
    <scope>NUCLEOTIDE SEQUENCE</scope>
    <source>
        <strain evidence="2">Expedition CK06-06</strain>
    </source>
</reference>
<keyword evidence="1" id="KW-0472">Membrane</keyword>
<sequence>MLEDNKKWLWFDWLGGRKFTALLLGIILPQWGVIGLTYFLRIEMAFTFATFFCGITLGGILVYCGANVIQKIKNGGGGK</sequence>
<evidence type="ECO:0000313" key="2">
    <source>
        <dbReference type="EMBL" id="GAH95663.1"/>
    </source>
</evidence>
<accession>X1LNE8</accession>
<comment type="caution">
    <text evidence="2">The sequence shown here is derived from an EMBL/GenBank/DDBJ whole genome shotgun (WGS) entry which is preliminary data.</text>
</comment>
<dbReference type="AlphaFoldDB" id="X1LNE8"/>
<gene>
    <name evidence="2" type="ORF">S03H2_70651</name>
</gene>
<organism evidence="2">
    <name type="scientific">marine sediment metagenome</name>
    <dbReference type="NCBI Taxonomy" id="412755"/>
    <lineage>
        <taxon>unclassified sequences</taxon>
        <taxon>metagenomes</taxon>
        <taxon>ecological metagenomes</taxon>
    </lineage>
</organism>
<keyword evidence="1" id="KW-1133">Transmembrane helix</keyword>